<dbReference type="GO" id="GO:0030334">
    <property type="term" value="P:regulation of cell migration"/>
    <property type="evidence" value="ECO:0007669"/>
    <property type="project" value="TreeGrafter"/>
</dbReference>
<dbReference type="PANTHER" id="PTHR22625">
    <property type="entry name" value="PLEXIN"/>
    <property type="match status" value="1"/>
</dbReference>
<feature type="domain" description="PSI" evidence="4">
    <location>
        <begin position="273"/>
        <end position="318"/>
    </location>
</feature>
<dbReference type="Pfam" id="PF17960">
    <property type="entry name" value="TIG_plexin"/>
    <property type="match status" value="1"/>
</dbReference>
<dbReference type="InterPro" id="IPR041019">
    <property type="entry name" value="TIG1_plexin"/>
</dbReference>
<keyword evidence="2" id="KW-0472">Membrane</keyword>
<evidence type="ECO:0000313" key="5">
    <source>
        <dbReference type="EMBL" id="KAJ8386075.1"/>
    </source>
</evidence>
<name>A0AAD7RL57_9TELE</name>
<evidence type="ECO:0000256" key="2">
    <source>
        <dbReference type="ARBA" id="ARBA00023136"/>
    </source>
</evidence>
<dbReference type="InterPro" id="IPR041362">
    <property type="entry name" value="TIG2_plexin"/>
</dbReference>
<gene>
    <name evidence="5" type="ORF">AAFF_G00177640</name>
</gene>
<reference evidence="5" key="1">
    <citation type="journal article" date="2023" name="Science">
        <title>Genome structures resolve the early diversification of teleost fishes.</title>
        <authorList>
            <person name="Parey E."/>
            <person name="Louis A."/>
            <person name="Montfort J."/>
            <person name="Bouchez O."/>
            <person name="Roques C."/>
            <person name="Iampietro C."/>
            <person name="Lluch J."/>
            <person name="Castinel A."/>
            <person name="Donnadieu C."/>
            <person name="Desvignes T."/>
            <person name="Floi Bucao C."/>
            <person name="Jouanno E."/>
            <person name="Wen M."/>
            <person name="Mejri S."/>
            <person name="Dirks R."/>
            <person name="Jansen H."/>
            <person name="Henkel C."/>
            <person name="Chen W.J."/>
            <person name="Zahm M."/>
            <person name="Cabau C."/>
            <person name="Klopp C."/>
            <person name="Thompson A.W."/>
            <person name="Robinson-Rechavi M."/>
            <person name="Braasch I."/>
            <person name="Lecointre G."/>
            <person name="Bobe J."/>
            <person name="Postlethwait J.H."/>
            <person name="Berthelot C."/>
            <person name="Roest Crollius H."/>
            <person name="Guiguen Y."/>
        </authorList>
    </citation>
    <scope>NUCLEOTIDE SEQUENCE</scope>
    <source>
        <strain evidence="5">NC1722</strain>
    </source>
</reference>
<evidence type="ECO:0000259" key="4">
    <source>
        <dbReference type="SMART" id="SM00423"/>
    </source>
</evidence>
<feature type="domain" description="PSI" evidence="4">
    <location>
        <begin position="125"/>
        <end position="172"/>
    </location>
</feature>
<protein>
    <recommendedName>
        <fullName evidence="4">PSI domain-containing protein</fullName>
    </recommendedName>
</protein>
<dbReference type="FunFam" id="2.60.40.10:FF:000329">
    <property type="entry name" value="Plexin A4"/>
    <property type="match status" value="1"/>
</dbReference>
<dbReference type="InterPro" id="IPR031148">
    <property type="entry name" value="Plexin"/>
</dbReference>
<keyword evidence="6" id="KW-1185">Reference proteome</keyword>
<dbReference type="SMART" id="SM00423">
    <property type="entry name" value="PSI"/>
    <property type="match status" value="2"/>
</dbReference>
<dbReference type="Pfam" id="PF01437">
    <property type="entry name" value="PSI"/>
    <property type="match status" value="1"/>
</dbReference>
<dbReference type="Gene3D" id="3.30.1680.10">
    <property type="entry name" value="ligand-binding face of the semaphorins, domain 2"/>
    <property type="match status" value="1"/>
</dbReference>
<dbReference type="AlphaFoldDB" id="A0AAD7RL57"/>
<keyword evidence="3" id="KW-0325">Glycoprotein</keyword>
<dbReference type="InterPro" id="IPR013783">
    <property type="entry name" value="Ig-like_fold"/>
</dbReference>
<dbReference type="Proteomes" id="UP001221898">
    <property type="component" value="Unassembled WGS sequence"/>
</dbReference>
<dbReference type="InterPro" id="IPR002165">
    <property type="entry name" value="Plexin_repeat"/>
</dbReference>
<comment type="subcellular location">
    <subcellularLocation>
        <location evidence="1">Membrane</location>
    </subcellularLocation>
</comment>
<evidence type="ECO:0000256" key="3">
    <source>
        <dbReference type="ARBA" id="ARBA00023180"/>
    </source>
</evidence>
<dbReference type="GO" id="GO:0002116">
    <property type="term" value="C:semaphorin receptor complex"/>
    <property type="evidence" value="ECO:0007669"/>
    <property type="project" value="TreeGrafter"/>
</dbReference>
<evidence type="ECO:0000313" key="6">
    <source>
        <dbReference type="Proteomes" id="UP001221898"/>
    </source>
</evidence>
<dbReference type="Pfam" id="PF18020">
    <property type="entry name" value="TIG_2"/>
    <property type="match status" value="1"/>
</dbReference>
<proteinExistence type="predicted"/>
<evidence type="ECO:0000256" key="1">
    <source>
        <dbReference type="ARBA" id="ARBA00004370"/>
    </source>
</evidence>
<dbReference type="EMBL" id="JAINUG010000236">
    <property type="protein sequence ID" value="KAJ8386075.1"/>
    <property type="molecule type" value="Genomic_DNA"/>
</dbReference>
<dbReference type="GO" id="GO:0017154">
    <property type="term" value="F:semaphorin receptor activity"/>
    <property type="evidence" value="ECO:0007669"/>
    <property type="project" value="InterPro"/>
</dbReference>
<dbReference type="Pfam" id="PF24479">
    <property type="entry name" value="PSI_PlexinA-B"/>
    <property type="match status" value="1"/>
</dbReference>
<dbReference type="InterPro" id="IPR016201">
    <property type="entry name" value="PSI"/>
</dbReference>
<comment type="caution">
    <text evidence="5">The sequence shown here is derived from an EMBL/GenBank/DDBJ whole genome shotgun (WGS) entry which is preliminary data.</text>
</comment>
<dbReference type="GO" id="GO:0005886">
    <property type="term" value="C:plasma membrane"/>
    <property type="evidence" value="ECO:0007669"/>
    <property type="project" value="TreeGrafter"/>
</dbReference>
<organism evidence="5 6">
    <name type="scientific">Aldrovandia affinis</name>
    <dbReference type="NCBI Taxonomy" id="143900"/>
    <lineage>
        <taxon>Eukaryota</taxon>
        <taxon>Metazoa</taxon>
        <taxon>Chordata</taxon>
        <taxon>Craniata</taxon>
        <taxon>Vertebrata</taxon>
        <taxon>Euteleostomi</taxon>
        <taxon>Actinopterygii</taxon>
        <taxon>Neopterygii</taxon>
        <taxon>Teleostei</taxon>
        <taxon>Notacanthiformes</taxon>
        <taxon>Halosauridae</taxon>
        <taxon>Aldrovandia</taxon>
    </lineage>
</organism>
<sequence length="357" mass="39930">MGASGCSRKEACQRSSEPRRFTSDIKRCVRLNVHPSNISVSQYNVMLLLEAYYIPELSAGVRCSFGVLTEVDGLVEGNKIKCNSPTKKEVSRIVVDKGDHQAIELYLTSKETGVAFANTSFVFYNCSVHKSCLSCVSSPYQCHWCKYRHICTHDPQTCSFQEGWVKQPRDCPQLLPAERILIPVNVVKPITLRARNLPQPQSGQRGYECVFTIQGQEQRVPALRFNSSSVQCQNTSYSYDSMDASSLPVGLAVIWNGDFCIDDPGNNKVHLYKCAARRESCGLCLKADPLFGCVWCKGERRCTLKQHCLHPENNSKCTHPKITQLRCSVKRTGPIGSEEVRHVKLFGAIRGASLKRS</sequence>
<dbReference type="Gene3D" id="2.60.40.10">
    <property type="entry name" value="Immunoglobulins"/>
    <property type="match status" value="2"/>
</dbReference>
<accession>A0AAD7RL57</accession>
<dbReference type="PANTHER" id="PTHR22625:SF34">
    <property type="entry name" value="PLEXIN-A4"/>
    <property type="match status" value="1"/>
</dbReference>
<dbReference type="FunFam" id="2.60.40.10:FF:000071">
    <property type="entry name" value="Plexin A2"/>
    <property type="match status" value="1"/>
</dbReference>